<keyword evidence="3" id="KW-0999">Mitochondrion inner membrane</keyword>
<keyword evidence="3" id="KW-0496">Mitochondrion</keyword>
<comment type="function">
    <text evidence="3">Required for mitochondrial cytochrome c oxidase (COX) assembly and respiration.</text>
</comment>
<evidence type="ECO:0000313" key="5">
    <source>
        <dbReference type="EMBL" id="KAB8079531.1"/>
    </source>
</evidence>
<reference evidence="5 6" key="1">
    <citation type="submission" date="2019-04" db="EMBL/GenBank/DDBJ databases">
        <title>Friends and foes A comparative genomics study of 23 Aspergillus species from section Flavi.</title>
        <authorList>
            <consortium name="DOE Joint Genome Institute"/>
            <person name="Kjaerbolling I."/>
            <person name="Vesth T."/>
            <person name="Frisvad J.C."/>
            <person name="Nybo J.L."/>
            <person name="Theobald S."/>
            <person name="Kildgaard S."/>
            <person name="Isbrandt T."/>
            <person name="Kuo A."/>
            <person name="Sato A."/>
            <person name="Lyhne E.K."/>
            <person name="Kogle M.E."/>
            <person name="Wiebenga A."/>
            <person name="Kun R.S."/>
            <person name="Lubbers R.J."/>
            <person name="Makela M.R."/>
            <person name="Barry K."/>
            <person name="Chovatia M."/>
            <person name="Clum A."/>
            <person name="Daum C."/>
            <person name="Haridas S."/>
            <person name="He G."/>
            <person name="LaButti K."/>
            <person name="Lipzen A."/>
            <person name="Mondo S."/>
            <person name="Riley R."/>
            <person name="Salamov A."/>
            <person name="Simmons B.A."/>
            <person name="Magnuson J.K."/>
            <person name="Henrissat B."/>
            <person name="Mortensen U.H."/>
            <person name="Larsen T.O."/>
            <person name="Devries R.P."/>
            <person name="Grigoriev I.V."/>
            <person name="Machida M."/>
            <person name="Baker S.E."/>
            <person name="Andersen M.R."/>
        </authorList>
    </citation>
    <scope>NUCLEOTIDE SEQUENCE [LARGE SCALE GENOMIC DNA]</scope>
    <source>
        <strain evidence="5 6">CBS 151.66</strain>
    </source>
</reference>
<dbReference type="OrthoDB" id="6224010at2759"/>
<dbReference type="PROSITE" id="PS51808">
    <property type="entry name" value="CHCH"/>
    <property type="match status" value="1"/>
</dbReference>
<dbReference type="PANTHER" id="PTHR22977:SF5">
    <property type="entry name" value="COX ASSEMBLY MITOCHONDRIAL PROTEIN HOMOLOG"/>
    <property type="match status" value="1"/>
</dbReference>
<dbReference type="AlphaFoldDB" id="A0A5N5XFP0"/>
<dbReference type="PANTHER" id="PTHR22977">
    <property type="entry name" value="COX ASSEMBLY MITOCHONDRIAL PROTEIN"/>
    <property type="match status" value="1"/>
</dbReference>
<keyword evidence="3" id="KW-0472">Membrane</keyword>
<proteinExistence type="inferred from homology"/>
<evidence type="ECO:0000256" key="3">
    <source>
        <dbReference type="RuleBase" id="RU364104"/>
    </source>
</evidence>
<comment type="similarity">
    <text evidence="1 3">Belongs to the CMC family.</text>
</comment>
<feature type="region of interest" description="Disordered" evidence="4">
    <location>
        <begin position="1"/>
        <end position="26"/>
    </location>
</feature>
<dbReference type="EMBL" id="ML732150">
    <property type="protein sequence ID" value="KAB8079531.1"/>
    <property type="molecule type" value="Genomic_DNA"/>
</dbReference>
<evidence type="ECO:0000313" key="6">
    <source>
        <dbReference type="Proteomes" id="UP000326565"/>
    </source>
</evidence>
<organism evidence="5 6">
    <name type="scientific">Aspergillus leporis</name>
    <dbReference type="NCBI Taxonomy" id="41062"/>
    <lineage>
        <taxon>Eukaryota</taxon>
        <taxon>Fungi</taxon>
        <taxon>Dikarya</taxon>
        <taxon>Ascomycota</taxon>
        <taxon>Pezizomycotina</taxon>
        <taxon>Eurotiomycetes</taxon>
        <taxon>Eurotiomycetidae</taxon>
        <taxon>Eurotiales</taxon>
        <taxon>Aspergillaceae</taxon>
        <taxon>Aspergillus</taxon>
        <taxon>Aspergillus subgen. Circumdati</taxon>
    </lineage>
</organism>
<dbReference type="InterPro" id="IPR013892">
    <property type="entry name" value="Cyt_c_biogenesis_Cmc1-like"/>
</dbReference>
<evidence type="ECO:0000256" key="4">
    <source>
        <dbReference type="SAM" id="MobiDB-lite"/>
    </source>
</evidence>
<comment type="subcellular location">
    <subcellularLocation>
        <location evidence="3">Mitochondrion inner membrane</location>
    </subcellularLocation>
</comment>
<gene>
    <name evidence="5" type="ORF">BDV29DRAFT_164586</name>
</gene>
<keyword evidence="2" id="KW-1015">Disulfide bond</keyword>
<protein>
    <recommendedName>
        <fullName evidence="3">COX assembly mitochondrial protein</fullName>
    </recommendedName>
</protein>
<dbReference type="GO" id="GO:0005743">
    <property type="term" value="C:mitochondrial inner membrane"/>
    <property type="evidence" value="ECO:0007669"/>
    <property type="project" value="UniProtKB-SubCell"/>
</dbReference>
<evidence type="ECO:0000256" key="1">
    <source>
        <dbReference type="ARBA" id="ARBA00007347"/>
    </source>
</evidence>
<keyword evidence="6" id="KW-1185">Reference proteome</keyword>
<keyword evidence="3" id="KW-0143">Chaperone</keyword>
<sequence length="137" mass="16006">MATSTSTSTPTSSSSTPTPKYNLRNPLPLSASQEQEVKKIFHKRVRAHCAEEIKAFAQCAVNRTVTATWVCRDQRLTMNSCMLAHAKPEEEDRAREEWFATHEERRREKEEETRRVELRRAEIIRMMREDEARSKGR</sequence>
<name>A0A5N5XFP0_9EURO</name>
<feature type="compositionally biased region" description="Low complexity" evidence="4">
    <location>
        <begin position="1"/>
        <end position="19"/>
    </location>
</feature>
<dbReference type="Proteomes" id="UP000326565">
    <property type="component" value="Unassembled WGS sequence"/>
</dbReference>
<accession>A0A5N5XFP0</accession>
<evidence type="ECO:0000256" key="2">
    <source>
        <dbReference type="ARBA" id="ARBA00023157"/>
    </source>
</evidence>
<dbReference type="Pfam" id="PF08583">
    <property type="entry name" value="Cmc1"/>
    <property type="match status" value="1"/>
</dbReference>